<feature type="transmembrane region" description="Helical" evidence="10">
    <location>
        <begin position="206"/>
        <end position="232"/>
    </location>
</feature>
<proteinExistence type="inferred from homology"/>
<dbReference type="InterPro" id="IPR003593">
    <property type="entry name" value="AAA+_ATPase"/>
</dbReference>
<dbReference type="PANTHER" id="PTHR43394">
    <property type="entry name" value="ATP-DEPENDENT PERMEASE MDL1, MITOCHONDRIAL"/>
    <property type="match status" value="1"/>
</dbReference>
<evidence type="ECO:0000256" key="3">
    <source>
        <dbReference type="ARBA" id="ARBA00022448"/>
    </source>
</evidence>
<feature type="domain" description="ABC transmembrane type-1" evidence="12">
    <location>
        <begin position="210"/>
        <end position="488"/>
    </location>
</feature>
<dbReference type="FunFam" id="3.40.50.300:FF:000299">
    <property type="entry name" value="ABC transporter ATP-binding protein/permease"/>
    <property type="match status" value="1"/>
</dbReference>
<dbReference type="Proteomes" id="UP000295391">
    <property type="component" value="Unassembled WGS sequence"/>
</dbReference>
<dbReference type="GO" id="GO:0016887">
    <property type="term" value="F:ATP hydrolysis activity"/>
    <property type="evidence" value="ECO:0007669"/>
    <property type="project" value="InterPro"/>
</dbReference>
<dbReference type="Pfam" id="PF00664">
    <property type="entry name" value="ABC_membrane"/>
    <property type="match status" value="1"/>
</dbReference>
<dbReference type="SUPFAM" id="SSF90123">
    <property type="entry name" value="ABC transporter transmembrane region"/>
    <property type="match status" value="1"/>
</dbReference>
<dbReference type="Pfam" id="PF00005">
    <property type="entry name" value="ABC_tran"/>
    <property type="match status" value="1"/>
</dbReference>
<dbReference type="GO" id="GO:0005886">
    <property type="term" value="C:plasma membrane"/>
    <property type="evidence" value="ECO:0007669"/>
    <property type="project" value="UniProtKB-SubCell"/>
</dbReference>
<evidence type="ECO:0000259" key="12">
    <source>
        <dbReference type="PROSITE" id="PS50929"/>
    </source>
</evidence>
<dbReference type="SUPFAM" id="SSF52540">
    <property type="entry name" value="P-loop containing nucleoside triphosphate hydrolases"/>
    <property type="match status" value="1"/>
</dbReference>
<evidence type="ECO:0000259" key="11">
    <source>
        <dbReference type="PROSITE" id="PS50893"/>
    </source>
</evidence>
<keyword evidence="8 10" id="KW-1133">Transmembrane helix</keyword>
<evidence type="ECO:0000313" key="14">
    <source>
        <dbReference type="Proteomes" id="UP000295391"/>
    </source>
</evidence>
<dbReference type="OrthoDB" id="9787557at2"/>
<dbReference type="InterPro" id="IPR039421">
    <property type="entry name" value="Type_1_exporter"/>
</dbReference>
<dbReference type="Gene3D" id="3.40.50.300">
    <property type="entry name" value="P-loop containing nucleotide triphosphate hydrolases"/>
    <property type="match status" value="1"/>
</dbReference>
<evidence type="ECO:0000313" key="13">
    <source>
        <dbReference type="EMBL" id="TDQ60457.1"/>
    </source>
</evidence>
<dbReference type="PANTHER" id="PTHR43394:SF1">
    <property type="entry name" value="ATP-BINDING CASSETTE SUB-FAMILY B MEMBER 10, MITOCHONDRIAL"/>
    <property type="match status" value="1"/>
</dbReference>
<dbReference type="SMART" id="SM00382">
    <property type="entry name" value="AAA"/>
    <property type="match status" value="1"/>
</dbReference>
<comment type="subcellular location">
    <subcellularLocation>
        <location evidence="1">Cell membrane</location>
        <topology evidence="1">Multi-pass membrane protein</topology>
    </subcellularLocation>
</comment>
<dbReference type="InterPro" id="IPR017871">
    <property type="entry name" value="ABC_transporter-like_CS"/>
</dbReference>
<keyword evidence="3" id="KW-0813">Transport</keyword>
<dbReference type="InterPro" id="IPR011527">
    <property type="entry name" value="ABC1_TM_dom"/>
</dbReference>
<keyword evidence="4" id="KW-1003">Cell membrane</keyword>
<evidence type="ECO:0000256" key="10">
    <source>
        <dbReference type="SAM" id="Phobius"/>
    </source>
</evidence>
<dbReference type="InterPro" id="IPR027417">
    <property type="entry name" value="P-loop_NTPase"/>
</dbReference>
<comment type="similarity">
    <text evidence="2">Belongs to the ABC transporter superfamily.</text>
</comment>
<dbReference type="PROSITE" id="PS50929">
    <property type="entry name" value="ABC_TM1F"/>
    <property type="match status" value="1"/>
</dbReference>
<feature type="transmembrane region" description="Helical" evidence="10">
    <location>
        <begin position="344"/>
        <end position="365"/>
    </location>
</feature>
<name>A0A4R6VGI3_9HYPH</name>
<evidence type="ECO:0000256" key="1">
    <source>
        <dbReference type="ARBA" id="ARBA00004651"/>
    </source>
</evidence>
<keyword evidence="6" id="KW-0547">Nucleotide-binding</keyword>
<evidence type="ECO:0000256" key="5">
    <source>
        <dbReference type="ARBA" id="ARBA00022692"/>
    </source>
</evidence>
<feature type="transmembrane region" description="Helical" evidence="10">
    <location>
        <begin position="315"/>
        <end position="338"/>
    </location>
</feature>
<reference evidence="13 14" key="1">
    <citation type="submission" date="2019-03" db="EMBL/GenBank/DDBJ databases">
        <title>Genomic Encyclopedia of Type Strains, Phase III (KMG-III): the genomes of soil and plant-associated and newly described type strains.</title>
        <authorList>
            <person name="Whitman W."/>
        </authorList>
    </citation>
    <scope>NUCLEOTIDE SEQUENCE [LARGE SCALE GENOMIC DNA]</scope>
    <source>
        <strain evidence="13 14">CGMCC 1.7002</strain>
    </source>
</reference>
<dbReference type="InterPro" id="IPR003439">
    <property type="entry name" value="ABC_transporter-like_ATP-bd"/>
</dbReference>
<evidence type="ECO:0000256" key="2">
    <source>
        <dbReference type="ARBA" id="ARBA00005417"/>
    </source>
</evidence>
<dbReference type="RefSeq" id="WP_133573948.1">
    <property type="nucleotide sequence ID" value="NZ_SNYR01000004.1"/>
</dbReference>
<evidence type="ECO:0000256" key="7">
    <source>
        <dbReference type="ARBA" id="ARBA00022840"/>
    </source>
</evidence>
<feature type="domain" description="ABC transporter" evidence="11">
    <location>
        <begin position="521"/>
        <end position="751"/>
    </location>
</feature>
<protein>
    <submittedName>
        <fullName evidence="13">ATP-binding cassette subfamily C protein LapB</fullName>
    </submittedName>
</protein>
<dbReference type="InterPro" id="IPR036640">
    <property type="entry name" value="ABC1_TM_sf"/>
</dbReference>
<comment type="caution">
    <text evidence="13">The sequence shown here is derived from an EMBL/GenBank/DDBJ whole genome shotgun (WGS) entry which is preliminary data.</text>
</comment>
<organism evidence="13 14">
    <name type="scientific">Maritalea mobilis</name>
    <dbReference type="NCBI Taxonomy" id="483324"/>
    <lineage>
        <taxon>Bacteria</taxon>
        <taxon>Pseudomonadati</taxon>
        <taxon>Pseudomonadota</taxon>
        <taxon>Alphaproteobacteria</taxon>
        <taxon>Hyphomicrobiales</taxon>
        <taxon>Devosiaceae</taxon>
        <taxon>Maritalea</taxon>
    </lineage>
</organism>
<dbReference type="GO" id="GO:0005524">
    <property type="term" value="F:ATP binding"/>
    <property type="evidence" value="ECO:0007669"/>
    <property type="project" value="UniProtKB-KW"/>
</dbReference>
<keyword evidence="14" id="KW-1185">Reference proteome</keyword>
<dbReference type="EMBL" id="SNYR01000004">
    <property type="protein sequence ID" value="TDQ60457.1"/>
    <property type="molecule type" value="Genomic_DNA"/>
</dbReference>
<keyword evidence="9 10" id="KW-0472">Membrane</keyword>
<dbReference type="GO" id="GO:0015421">
    <property type="term" value="F:ABC-type oligopeptide transporter activity"/>
    <property type="evidence" value="ECO:0007669"/>
    <property type="project" value="TreeGrafter"/>
</dbReference>
<feature type="transmembrane region" description="Helical" evidence="10">
    <location>
        <begin position="432"/>
        <end position="450"/>
    </location>
</feature>
<evidence type="ECO:0000256" key="6">
    <source>
        <dbReference type="ARBA" id="ARBA00022741"/>
    </source>
</evidence>
<keyword evidence="5 10" id="KW-0812">Transmembrane</keyword>
<accession>A0A4R6VGI3</accession>
<dbReference type="PROSITE" id="PS50893">
    <property type="entry name" value="ABC_TRANSPORTER_2"/>
    <property type="match status" value="1"/>
</dbReference>
<evidence type="ECO:0000256" key="8">
    <source>
        <dbReference type="ARBA" id="ARBA00022989"/>
    </source>
</evidence>
<gene>
    <name evidence="13" type="ORF">ATL17_3346</name>
</gene>
<feature type="transmembrane region" description="Helical" evidence="10">
    <location>
        <begin position="244"/>
        <end position="261"/>
    </location>
</feature>
<keyword evidence="7 13" id="KW-0067">ATP-binding</keyword>
<dbReference type="AlphaFoldDB" id="A0A4R6VGI3"/>
<dbReference type="PROSITE" id="PS00211">
    <property type="entry name" value="ABC_TRANSPORTER_1"/>
    <property type="match status" value="1"/>
</dbReference>
<dbReference type="Gene3D" id="1.20.1560.10">
    <property type="entry name" value="ABC transporter type 1, transmembrane domain"/>
    <property type="match status" value="1"/>
</dbReference>
<sequence length="752" mass="81846">MSQQLAKSIDAGAASNETSPVAVGELDLRKGKWTESQSTRDAQKIEFAGFFFPVAVCKIAKTWLGVNAPSESEILARFGAYPAQETLKSLAKEVQAELGFHRDRPQHLLRQSFPLLAELKDNKALIILSAEQNHFNVLGESGRQKISAEQLLHNLTGNWLRVHQTIKADQRANHDAEQRNNPPQEPALWPALKRLTAMATQNYRPFFVRLLTAAFLSNLLLVVLPLFITIVYDRVVPHGAFETLTALTLGVVLALLIDVGLRASRVNMQEAIGVKLGLNLQSALYRKLVSVPLATGQQFAKGFTSTINEMDHASLLVPTLVTGLLADLPFVILMLALVYTLTGVVVLVPICGILIIGAAVAWGSFNTQKNARATHDARVEVQDQANETCATLATAKATRTEHLLLDRWERRTDNSAYLNHKTRQASAFSTQLMLNITQLTIVMTIVVGAIEVNAGMMTLGNLAAATLLVGRIISPISQLIMQLGQIGNLKSGITKAMTLLDLPEEAGGDSTHSGAQIEGNISLRNLSFSYPGAADPSLKNINLDIRAGERIGIIGRNGGGKSTLLKLIPRLYAPTEGQLMFDGYDARQISPFILRQSIGYMSQDTVLMNDSVRANILNGVENAAPEWLAKISNISGVGEIVQRHPQGFNLPVGPRGEHLSGGERQAVGLARTLAANPKILLLDEPTSAMDNTTEAALIQKMPEVLTDRTLIVATHRMQLLRLVDRIIWIENGVIMADGPRDQVLQKLQSKAS</sequence>
<evidence type="ECO:0000256" key="9">
    <source>
        <dbReference type="ARBA" id="ARBA00023136"/>
    </source>
</evidence>
<evidence type="ECO:0000256" key="4">
    <source>
        <dbReference type="ARBA" id="ARBA00022475"/>
    </source>
</evidence>